<feature type="transmembrane region" description="Helical" evidence="1">
    <location>
        <begin position="545"/>
        <end position="562"/>
    </location>
</feature>
<proteinExistence type="predicted"/>
<feature type="transmembrane region" description="Helical" evidence="1">
    <location>
        <begin position="424"/>
        <end position="443"/>
    </location>
</feature>
<feature type="transmembrane region" description="Helical" evidence="1">
    <location>
        <begin position="137"/>
        <end position="155"/>
    </location>
</feature>
<accession>A0ABQ2H726</accession>
<evidence type="ECO:0000313" key="2">
    <source>
        <dbReference type="EMBL" id="GGM49779.1"/>
    </source>
</evidence>
<dbReference type="Proteomes" id="UP000653477">
    <property type="component" value="Unassembled WGS sequence"/>
</dbReference>
<keyword evidence="1" id="KW-1133">Transmembrane helix</keyword>
<name>A0ABQ2H726_9PORP</name>
<comment type="caution">
    <text evidence="2">The sequence shown here is derived from an EMBL/GenBank/DDBJ whole genome shotgun (WGS) entry which is preliminary data.</text>
</comment>
<feature type="transmembrane region" description="Helical" evidence="1">
    <location>
        <begin position="455"/>
        <end position="474"/>
    </location>
</feature>
<evidence type="ECO:0000256" key="1">
    <source>
        <dbReference type="SAM" id="Phobius"/>
    </source>
</evidence>
<feature type="transmembrane region" description="Helical" evidence="1">
    <location>
        <begin position="520"/>
        <end position="538"/>
    </location>
</feature>
<reference evidence="3" key="1">
    <citation type="journal article" date="2019" name="Int. J. Syst. Evol. Microbiol.">
        <title>The Global Catalogue of Microorganisms (GCM) 10K type strain sequencing project: providing services to taxonomists for standard genome sequencing and annotation.</title>
        <authorList>
            <consortium name="The Broad Institute Genomics Platform"/>
            <consortium name="The Broad Institute Genome Sequencing Center for Infectious Disease"/>
            <person name="Wu L."/>
            <person name="Ma J."/>
        </authorList>
    </citation>
    <scope>NUCLEOTIDE SEQUENCE [LARGE SCALE GENOMIC DNA]</scope>
    <source>
        <strain evidence="3">JCM 30531</strain>
    </source>
</reference>
<feature type="transmembrane region" description="Helical" evidence="1">
    <location>
        <begin position="232"/>
        <end position="253"/>
    </location>
</feature>
<organism evidence="2 3">
    <name type="scientific">Porphyromonas pasteri</name>
    <dbReference type="NCBI Taxonomy" id="1583331"/>
    <lineage>
        <taxon>Bacteria</taxon>
        <taxon>Pseudomonadati</taxon>
        <taxon>Bacteroidota</taxon>
        <taxon>Bacteroidia</taxon>
        <taxon>Bacteroidales</taxon>
        <taxon>Porphyromonadaceae</taxon>
        <taxon>Porphyromonas</taxon>
    </lineage>
</organism>
<dbReference type="PANTHER" id="PTHR38454:SF1">
    <property type="entry name" value="INTEGRAL MEMBRANE PROTEIN"/>
    <property type="match status" value="1"/>
</dbReference>
<feature type="transmembrane region" description="Helical" evidence="1">
    <location>
        <begin position="823"/>
        <end position="841"/>
    </location>
</feature>
<protein>
    <submittedName>
        <fullName evidence="2">Membrane protein</fullName>
    </submittedName>
</protein>
<evidence type="ECO:0000313" key="3">
    <source>
        <dbReference type="Proteomes" id="UP000653477"/>
    </source>
</evidence>
<feature type="transmembrane region" description="Helical" evidence="1">
    <location>
        <begin position="208"/>
        <end position="225"/>
    </location>
</feature>
<feature type="transmembrane region" description="Helical" evidence="1">
    <location>
        <begin position="384"/>
        <end position="404"/>
    </location>
</feature>
<dbReference type="RefSeq" id="WP_188807597.1">
    <property type="nucleotide sequence ID" value="NZ_BMPU01000001.1"/>
</dbReference>
<sequence>MEAKVPSSTSHYLRSSVPVIGVVIFFLFLALAYFAPAVFEGRELFQQDVAGASGNASDVYKHMEATGEGFSYWTNSLFGGMPMYQIAPSYPSVGVIRTIQDVLTLQWPFTLLPGYSWLLFAMLGGFYLFMRALRMERLPSVLGAIMWTFSSYFIILITAGHIWKLMTLCFIPPTIAGIIHTYRGRYLLGGAMTALFAALQILSNHVQMSYYFAFLIVFLLIGYFVEALRGKALRSFIIATCVTLFAGAIAIGINGSNLYHTYEYGQETIRGGSELTPEATEGNQQQVQATAKGLDKEYITAWSYGKGETFTLLIPNLYGGASGALSEGSANMEDVPAEFQQIIGGMNHYWGDQPFTAGPVYVGAFVFFLFLLGIFIVRGPLKWALLAGTALSIALAWGHNMMWLTDLFIDYMPLYNKFRTVSSILVVAEFTIPALAVLALVEFARHPKEVLQDKIAVYASLALTLLPCLVLWLVPQTFLGLMSDAEHEMFRQAMGNSQLPVSSIMSSLKEVRAGIVSADAIRSAIVIILSLVPCVLYAQGKIKKSLLFASIGVITLCDLWLVDKRYLNDDLFIPKESVEAQARPVTAVDKAIAEDKDPHYRVMNLAVNSFNDATTSANHRSVGGYHAAKLRRYQDLIERQLAKQNMEVYNMLDTRYFIFADQEHGLQYQKNPEAFGPAWFVNDIRWVTTADEEMSALDDTPLRTTAVVDKRFEGELSSYKAAPAAATTDSLATDSLKPAPAIGQVELLSYAPSQAKYRVTTDVPRLLVFSEIYYPHGWHLTLDGKEELPLVRADYTLRAAYIPAGTHELMMTFDPASIHRTELVAKICTALLALLLLASLVQPFLKRKDKKATTPQH</sequence>
<dbReference type="EMBL" id="BMPU01000001">
    <property type="protein sequence ID" value="GGM49779.1"/>
    <property type="molecule type" value="Genomic_DNA"/>
</dbReference>
<keyword evidence="1" id="KW-0812">Transmembrane</keyword>
<feature type="transmembrane region" description="Helical" evidence="1">
    <location>
        <begin position="112"/>
        <end position="130"/>
    </location>
</feature>
<dbReference type="PANTHER" id="PTHR38454">
    <property type="entry name" value="INTEGRAL MEMBRANE PROTEIN-RELATED"/>
    <property type="match status" value="1"/>
</dbReference>
<keyword evidence="1" id="KW-0472">Membrane</keyword>
<keyword evidence="3" id="KW-1185">Reference proteome</keyword>
<dbReference type="InterPro" id="IPR018580">
    <property type="entry name" value="Uncharacterised_YfhO"/>
</dbReference>
<feature type="transmembrane region" description="Helical" evidence="1">
    <location>
        <begin position="358"/>
        <end position="377"/>
    </location>
</feature>
<feature type="transmembrane region" description="Helical" evidence="1">
    <location>
        <begin position="12"/>
        <end position="35"/>
    </location>
</feature>
<gene>
    <name evidence="2" type="ORF">GCM10007088_05480</name>
</gene>